<accession>A0A940MU12</accession>
<dbReference type="EMBL" id="JAGISH010000009">
    <property type="protein sequence ID" value="MBP0483942.1"/>
    <property type="molecule type" value="Genomic_DNA"/>
</dbReference>
<gene>
    <name evidence="2" type="ORF">J5474_15785</name>
</gene>
<reference evidence="2" key="1">
    <citation type="submission" date="2021-03" db="EMBL/GenBank/DDBJ databases">
        <title>Sagittula salina sp. nov. strain M10.9X isolated from the marine waste.</title>
        <authorList>
            <person name="Satari L."/>
            <person name="Molina-Menor E."/>
            <person name="Vidal-Verdu A."/>
            <person name="Pascual J."/>
            <person name="Pereto J."/>
            <person name="Porcar M."/>
        </authorList>
    </citation>
    <scope>NUCLEOTIDE SEQUENCE</scope>
    <source>
        <strain evidence="2">M10.9X</strain>
    </source>
</reference>
<sequence length="53" mass="5445">MTAKKTTPAPPRAARKLPQSGGSFTVTDKGALEQTGKPTKAPARPAPATEKEA</sequence>
<dbReference type="RefSeq" id="WP_209361893.1">
    <property type="nucleotide sequence ID" value="NZ_JAGISH010000009.1"/>
</dbReference>
<evidence type="ECO:0000313" key="2">
    <source>
        <dbReference type="EMBL" id="MBP0483942.1"/>
    </source>
</evidence>
<proteinExistence type="predicted"/>
<keyword evidence="3" id="KW-1185">Reference proteome</keyword>
<name>A0A940MU12_9RHOB</name>
<evidence type="ECO:0000313" key="3">
    <source>
        <dbReference type="Proteomes" id="UP000675940"/>
    </source>
</evidence>
<comment type="caution">
    <text evidence="2">The sequence shown here is derived from an EMBL/GenBank/DDBJ whole genome shotgun (WGS) entry which is preliminary data.</text>
</comment>
<dbReference type="Proteomes" id="UP000675940">
    <property type="component" value="Unassembled WGS sequence"/>
</dbReference>
<protein>
    <submittedName>
        <fullName evidence="2">Uncharacterized protein</fullName>
    </submittedName>
</protein>
<feature type="region of interest" description="Disordered" evidence="1">
    <location>
        <begin position="1"/>
        <end position="53"/>
    </location>
</feature>
<evidence type="ECO:0000256" key="1">
    <source>
        <dbReference type="SAM" id="MobiDB-lite"/>
    </source>
</evidence>
<organism evidence="2 3">
    <name type="scientific">Sagittula salina</name>
    <dbReference type="NCBI Taxonomy" id="2820268"/>
    <lineage>
        <taxon>Bacteria</taxon>
        <taxon>Pseudomonadati</taxon>
        <taxon>Pseudomonadota</taxon>
        <taxon>Alphaproteobacteria</taxon>
        <taxon>Rhodobacterales</taxon>
        <taxon>Roseobacteraceae</taxon>
        <taxon>Sagittula</taxon>
    </lineage>
</organism>
<feature type="compositionally biased region" description="Low complexity" evidence="1">
    <location>
        <begin position="37"/>
        <end position="53"/>
    </location>
</feature>
<dbReference type="AlphaFoldDB" id="A0A940MU12"/>